<dbReference type="EMBL" id="BMJJ01000018">
    <property type="protein sequence ID" value="GGD41566.1"/>
    <property type="molecule type" value="Genomic_DNA"/>
</dbReference>
<keyword evidence="6" id="KW-0418">Kinase</keyword>
<dbReference type="InterPro" id="IPR004358">
    <property type="entry name" value="Sig_transdc_His_kin-like_C"/>
</dbReference>
<dbReference type="InterPro" id="IPR003594">
    <property type="entry name" value="HATPase_dom"/>
</dbReference>
<dbReference type="Pfam" id="PF00512">
    <property type="entry name" value="HisKA"/>
    <property type="match status" value="1"/>
</dbReference>
<dbReference type="CDD" id="cd00082">
    <property type="entry name" value="HisKA"/>
    <property type="match status" value="1"/>
</dbReference>
<reference evidence="10" key="2">
    <citation type="submission" date="2020-09" db="EMBL/GenBank/DDBJ databases">
        <authorList>
            <person name="Sun Q."/>
            <person name="Zhou Y."/>
        </authorList>
    </citation>
    <scope>NUCLEOTIDE SEQUENCE</scope>
    <source>
        <strain evidence="10">CGMCC 1.15493</strain>
    </source>
</reference>
<organism evidence="10 11">
    <name type="scientific">Aureimonas glaciei</name>
    <dbReference type="NCBI Taxonomy" id="1776957"/>
    <lineage>
        <taxon>Bacteria</taxon>
        <taxon>Pseudomonadati</taxon>
        <taxon>Pseudomonadota</taxon>
        <taxon>Alphaproteobacteria</taxon>
        <taxon>Hyphomicrobiales</taxon>
        <taxon>Aurantimonadaceae</taxon>
        <taxon>Aureimonas</taxon>
    </lineage>
</organism>
<feature type="domain" description="Histidine kinase" evidence="9">
    <location>
        <begin position="109"/>
        <end position="326"/>
    </location>
</feature>
<protein>
    <recommendedName>
        <fullName evidence="2">histidine kinase</fullName>
        <ecNumber evidence="2">2.7.13.3</ecNumber>
    </recommendedName>
</protein>
<dbReference type="GO" id="GO:0005524">
    <property type="term" value="F:ATP binding"/>
    <property type="evidence" value="ECO:0007669"/>
    <property type="project" value="UniProtKB-KW"/>
</dbReference>
<evidence type="ECO:0000256" key="7">
    <source>
        <dbReference type="ARBA" id="ARBA00022840"/>
    </source>
</evidence>
<dbReference type="SMART" id="SM00388">
    <property type="entry name" value="HisKA"/>
    <property type="match status" value="1"/>
</dbReference>
<dbReference type="InterPro" id="IPR005467">
    <property type="entry name" value="His_kinase_dom"/>
</dbReference>
<comment type="catalytic activity">
    <reaction evidence="1">
        <text>ATP + protein L-histidine = ADP + protein N-phospho-L-histidine.</text>
        <dbReference type="EC" id="2.7.13.3"/>
    </reaction>
</comment>
<name>A0A917DIZ2_9HYPH</name>
<evidence type="ECO:0000256" key="6">
    <source>
        <dbReference type="ARBA" id="ARBA00022777"/>
    </source>
</evidence>
<keyword evidence="11" id="KW-1185">Reference proteome</keyword>
<dbReference type="PANTHER" id="PTHR43065:SF10">
    <property type="entry name" value="PEROXIDE STRESS-ACTIVATED HISTIDINE KINASE MAK3"/>
    <property type="match status" value="1"/>
</dbReference>
<dbReference type="EC" id="2.7.13.3" evidence="2"/>
<dbReference type="PANTHER" id="PTHR43065">
    <property type="entry name" value="SENSOR HISTIDINE KINASE"/>
    <property type="match status" value="1"/>
</dbReference>
<sequence length="336" mass="35547">MLSYAGEAREDDLGRIEDIGAALVAAGVPIVEMAGLHERACRRLQEEGLLSGAPSSCVVTVLERASACLTQLMIAYSIADEKRIALLKREQRLNADHPRLESLGQVAGGICHEINNLLQPITGLAELIIEDEPAGSDASQNAELILECASRAASIVASILMTARRDLPKVAPVVFAPVVESAVTFLQAVLPPALVLELAVDCGMERVLCEPAELSQILLNLVRNAEHAIGGAGTVRIELSREDDRQDDGASRGFLRLAVRDNGTGMPPHLLSRAFHPFFTTKAPGTGSGLGLSVVMAIAESWGATAHIDSEPNRGTRVSLRLPILAAAEEPAAAKV</sequence>
<dbReference type="Gene3D" id="3.30.565.10">
    <property type="entry name" value="Histidine kinase-like ATPase, C-terminal domain"/>
    <property type="match status" value="1"/>
</dbReference>
<dbReference type="SMART" id="SM00387">
    <property type="entry name" value="HATPase_c"/>
    <property type="match status" value="1"/>
</dbReference>
<dbReference type="SUPFAM" id="SSF55874">
    <property type="entry name" value="ATPase domain of HSP90 chaperone/DNA topoisomerase II/histidine kinase"/>
    <property type="match status" value="1"/>
</dbReference>
<evidence type="ECO:0000256" key="8">
    <source>
        <dbReference type="ARBA" id="ARBA00023012"/>
    </source>
</evidence>
<evidence type="ECO:0000256" key="3">
    <source>
        <dbReference type="ARBA" id="ARBA00022553"/>
    </source>
</evidence>
<dbReference type="Gene3D" id="1.10.1240.30">
    <property type="entry name" value="KaiA/RbsU domain"/>
    <property type="match status" value="1"/>
</dbReference>
<dbReference type="InterPro" id="IPR036890">
    <property type="entry name" value="HATPase_C_sf"/>
</dbReference>
<reference evidence="10" key="1">
    <citation type="journal article" date="2014" name="Int. J. Syst. Evol. Microbiol.">
        <title>Complete genome sequence of Corynebacterium casei LMG S-19264T (=DSM 44701T), isolated from a smear-ripened cheese.</title>
        <authorList>
            <consortium name="US DOE Joint Genome Institute (JGI-PGF)"/>
            <person name="Walter F."/>
            <person name="Albersmeier A."/>
            <person name="Kalinowski J."/>
            <person name="Ruckert C."/>
        </authorList>
    </citation>
    <scope>NUCLEOTIDE SEQUENCE</scope>
    <source>
        <strain evidence="10">CGMCC 1.15493</strain>
    </source>
</reference>
<keyword evidence="4" id="KW-0808">Transferase</keyword>
<dbReference type="PROSITE" id="PS50109">
    <property type="entry name" value="HIS_KIN"/>
    <property type="match status" value="1"/>
</dbReference>
<dbReference type="InterPro" id="IPR003661">
    <property type="entry name" value="HisK_dim/P_dom"/>
</dbReference>
<proteinExistence type="predicted"/>
<dbReference type="InterPro" id="IPR017944">
    <property type="entry name" value="KaiA/RbsU_helical_domain_sf"/>
</dbReference>
<dbReference type="InterPro" id="IPR036097">
    <property type="entry name" value="HisK_dim/P_sf"/>
</dbReference>
<accession>A0A917DIZ2</accession>
<keyword evidence="5" id="KW-0547">Nucleotide-binding</keyword>
<comment type="caution">
    <text evidence="10">The sequence shown here is derived from an EMBL/GenBank/DDBJ whole genome shotgun (WGS) entry which is preliminary data.</text>
</comment>
<evidence type="ECO:0000313" key="11">
    <source>
        <dbReference type="Proteomes" id="UP000613160"/>
    </source>
</evidence>
<keyword evidence="7" id="KW-0067">ATP-binding</keyword>
<evidence type="ECO:0000313" key="10">
    <source>
        <dbReference type="EMBL" id="GGD41566.1"/>
    </source>
</evidence>
<dbReference type="Proteomes" id="UP000613160">
    <property type="component" value="Unassembled WGS sequence"/>
</dbReference>
<dbReference type="SUPFAM" id="SSF47384">
    <property type="entry name" value="Homodimeric domain of signal transducing histidine kinase"/>
    <property type="match status" value="1"/>
</dbReference>
<dbReference type="RefSeq" id="WP_188855186.1">
    <property type="nucleotide sequence ID" value="NZ_BMJJ01000018.1"/>
</dbReference>
<evidence type="ECO:0000256" key="5">
    <source>
        <dbReference type="ARBA" id="ARBA00022741"/>
    </source>
</evidence>
<keyword evidence="3" id="KW-0597">Phosphoprotein</keyword>
<dbReference type="PRINTS" id="PR00344">
    <property type="entry name" value="BCTRLSENSOR"/>
</dbReference>
<evidence type="ECO:0000259" key="9">
    <source>
        <dbReference type="PROSITE" id="PS50109"/>
    </source>
</evidence>
<evidence type="ECO:0000256" key="4">
    <source>
        <dbReference type="ARBA" id="ARBA00022679"/>
    </source>
</evidence>
<dbReference type="Gene3D" id="1.10.287.130">
    <property type="match status" value="1"/>
</dbReference>
<evidence type="ECO:0000256" key="2">
    <source>
        <dbReference type="ARBA" id="ARBA00012438"/>
    </source>
</evidence>
<gene>
    <name evidence="10" type="ORF">GCM10011335_50280</name>
</gene>
<dbReference type="GO" id="GO:0000155">
    <property type="term" value="F:phosphorelay sensor kinase activity"/>
    <property type="evidence" value="ECO:0007669"/>
    <property type="project" value="InterPro"/>
</dbReference>
<dbReference type="AlphaFoldDB" id="A0A917DIZ2"/>
<dbReference type="Pfam" id="PF02518">
    <property type="entry name" value="HATPase_c"/>
    <property type="match status" value="1"/>
</dbReference>
<evidence type="ECO:0000256" key="1">
    <source>
        <dbReference type="ARBA" id="ARBA00000085"/>
    </source>
</evidence>
<keyword evidence="8" id="KW-0902">Two-component regulatory system</keyword>